<protein>
    <recommendedName>
        <fullName evidence="6">C2H2-type domain-containing protein</fullName>
    </recommendedName>
</protein>
<evidence type="ECO:0000256" key="3">
    <source>
        <dbReference type="ARBA" id="ARBA00022771"/>
    </source>
</evidence>
<evidence type="ECO:0000313" key="7">
    <source>
        <dbReference type="EMBL" id="VEN56148.1"/>
    </source>
</evidence>
<dbReference type="PROSITE" id="PS50157">
    <property type="entry name" value="ZINC_FINGER_C2H2_2"/>
    <property type="match status" value="3"/>
</dbReference>
<sequence>MENEMAANEQNMKIKVEELKVEREESFGIQQKSWGLEEGSNDESTDRIVGLQRIKEEHNFDEAGSNIEVLEMQAKKIKVEENWEDCQPFEPIYITEEGIFKHENDFVDGNTGIDANSSPEQKQHLVVCKKESDELYSCCNCDFTTTYKYHLIKHMKEHRKQNRLDPHRFEFICIHCQAIFASKRNLDDHKVRIHPHSIPTVTSTIYQCTYCEYRSVLKGNFGKHMMKHSETANNYTFQTCLHCNAKFKTKAHLDRHLLTHPETPVAICSEMHMSEPPEKMNYNKFKVCVHCNGKFKNKASLDDHTIREHPGVVAYFSRQIHECAECPYKTFSEVRLNRHMVKHTKPVGSYNFSICNRCNTKYRSKQLLDEHIIRKHPDSIASVSSKIHECTRCTYQTAFKAQIAKHMAFKHSETVDNYNYKMCVHCDAKFKSNFALANHTIKKHPDYMGSVCHKIYDCALCPYKTVLKTHLDRHMLKHPECAASHNLIKCVHCDATYKSKQTMDDHIVRVHPKFIASISSKIHECKYCAYKTTAISNMKTHTIQHTKVSCMHCNLTFKSRTILDEHIIGKHPDFLASISGKLHECSHCTYKTVRKTLLYRHMLKHPDINS</sequence>
<name>A0A653D7P5_CALMS</name>
<dbReference type="Proteomes" id="UP000410492">
    <property type="component" value="Unassembled WGS sequence"/>
</dbReference>
<dbReference type="AlphaFoldDB" id="A0A653D7P5"/>
<keyword evidence="3 5" id="KW-0863">Zinc-finger</keyword>
<dbReference type="Gene3D" id="3.30.160.60">
    <property type="entry name" value="Classic Zinc Finger"/>
    <property type="match status" value="6"/>
</dbReference>
<feature type="domain" description="C2H2-type" evidence="6">
    <location>
        <begin position="136"/>
        <end position="163"/>
    </location>
</feature>
<keyword evidence="2" id="KW-0677">Repeat</keyword>
<evidence type="ECO:0000256" key="4">
    <source>
        <dbReference type="ARBA" id="ARBA00022833"/>
    </source>
</evidence>
<keyword evidence="8" id="KW-1185">Reference proteome</keyword>
<evidence type="ECO:0000259" key="6">
    <source>
        <dbReference type="PROSITE" id="PS50157"/>
    </source>
</evidence>
<dbReference type="GO" id="GO:0005634">
    <property type="term" value="C:nucleus"/>
    <property type="evidence" value="ECO:0007669"/>
    <property type="project" value="TreeGrafter"/>
</dbReference>
<dbReference type="InterPro" id="IPR013087">
    <property type="entry name" value="Znf_C2H2_type"/>
</dbReference>
<dbReference type="SMART" id="SM00355">
    <property type="entry name" value="ZnF_C2H2"/>
    <property type="match status" value="14"/>
</dbReference>
<feature type="domain" description="C2H2-type" evidence="6">
    <location>
        <begin position="238"/>
        <end position="260"/>
    </location>
</feature>
<gene>
    <name evidence="7" type="ORF">CALMAC_LOCUS15123</name>
</gene>
<dbReference type="PANTHER" id="PTHR24403">
    <property type="entry name" value="ZINC FINGER PROTEIN"/>
    <property type="match status" value="1"/>
</dbReference>
<dbReference type="GO" id="GO:0045944">
    <property type="term" value="P:positive regulation of transcription by RNA polymerase II"/>
    <property type="evidence" value="ECO:0007669"/>
    <property type="project" value="TreeGrafter"/>
</dbReference>
<keyword evidence="1" id="KW-0479">Metal-binding</keyword>
<dbReference type="OrthoDB" id="3561125at2759"/>
<evidence type="ECO:0000313" key="8">
    <source>
        <dbReference type="Proteomes" id="UP000410492"/>
    </source>
</evidence>
<dbReference type="PANTHER" id="PTHR24403:SF67">
    <property type="entry name" value="FI01116P-RELATED"/>
    <property type="match status" value="1"/>
</dbReference>
<evidence type="ECO:0000256" key="1">
    <source>
        <dbReference type="ARBA" id="ARBA00022723"/>
    </source>
</evidence>
<keyword evidence="4" id="KW-0862">Zinc</keyword>
<dbReference type="InterPro" id="IPR050688">
    <property type="entry name" value="Zinc_finger/UBP_domain"/>
</dbReference>
<evidence type="ECO:0000256" key="5">
    <source>
        <dbReference type="PROSITE-ProRule" id="PRU00042"/>
    </source>
</evidence>
<dbReference type="GO" id="GO:0008270">
    <property type="term" value="F:zinc ion binding"/>
    <property type="evidence" value="ECO:0007669"/>
    <property type="project" value="UniProtKB-KW"/>
</dbReference>
<dbReference type="PROSITE" id="PS00028">
    <property type="entry name" value="ZINC_FINGER_C2H2_1"/>
    <property type="match status" value="6"/>
</dbReference>
<feature type="domain" description="C2H2-type" evidence="6">
    <location>
        <begin position="171"/>
        <end position="199"/>
    </location>
</feature>
<reference evidence="7 8" key="1">
    <citation type="submission" date="2019-01" db="EMBL/GenBank/DDBJ databases">
        <authorList>
            <person name="Sayadi A."/>
        </authorList>
    </citation>
    <scope>NUCLEOTIDE SEQUENCE [LARGE SCALE GENOMIC DNA]</scope>
</reference>
<evidence type="ECO:0000256" key="2">
    <source>
        <dbReference type="ARBA" id="ARBA00022737"/>
    </source>
</evidence>
<proteinExistence type="predicted"/>
<organism evidence="7 8">
    <name type="scientific">Callosobruchus maculatus</name>
    <name type="common">Southern cowpea weevil</name>
    <name type="synonym">Pulse bruchid</name>
    <dbReference type="NCBI Taxonomy" id="64391"/>
    <lineage>
        <taxon>Eukaryota</taxon>
        <taxon>Metazoa</taxon>
        <taxon>Ecdysozoa</taxon>
        <taxon>Arthropoda</taxon>
        <taxon>Hexapoda</taxon>
        <taxon>Insecta</taxon>
        <taxon>Pterygota</taxon>
        <taxon>Neoptera</taxon>
        <taxon>Endopterygota</taxon>
        <taxon>Coleoptera</taxon>
        <taxon>Polyphaga</taxon>
        <taxon>Cucujiformia</taxon>
        <taxon>Chrysomeloidea</taxon>
        <taxon>Chrysomelidae</taxon>
        <taxon>Bruchinae</taxon>
        <taxon>Bruchini</taxon>
        <taxon>Callosobruchus</taxon>
    </lineage>
</organism>
<accession>A0A653D7P5</accession>
<dbReference type="EMBL" id="CAACVG010010593">
    <property type="protein sequence ID" value="VEN56148.1"/>
    <property type="molecule type" value="Genomic_DNA"/>
</dbReference>